<dbReference type="PANTHER" id="PTHR23188">
    <property type="entry name" value="RNA POLYMERASE II-ASSOCIATED FACTOR 1 HOMOLOG"/>
    <property type="match status" value="1"/>
</dbReference>
<evidence type="ECO:0000256" key="2">
    <source>
        <dbReference type="ARBA" id="ARBA00007560"/>
    </source>
</evidence>
<organism evidence="4">
    <name type="scientific">Micromonas pusilla</name>
    <name type="common">Picoplanktonic green alga</name>
    <name type="synonym">Chromulina pusilla</name>
    <dbReference type="NCBI Taxonomy" id="38833"/>
    <lineage>
        <taxon>Eukaryota</taxon>
        <taxon>Viridiplantae</taxon>
        <taxon>Chlorophyta</taxon>
        <taxon>Mamiellophyceae</taxon>
        <taxon>Mamiellales</taxon>
        <taxon>Mamiellaceae</taxon>
        <taxon>Micromonas</taxon>
    </lineage>
</organism>
<sequence length="368" mass="41764">MENEQRAFANETRPELKRDTAFLCPVGFNNQIPPVPFEWKLLRVLEQQIAFPGDDHDELEKGFVLSADLGITLNQILPKKHQVADLASLAHSADATLITEKYGTHTASGDMSNSKSKKPDLSKALWLMNTQYISSMTLPEHLGRSEKDWAKVRQNIGNENIFGANPRKSQLASINRSFDAAIGTPIHEKHPRLSATKILPVLPDFSRCEQSNIRFTFDEDPENENYKALDTRPGRVEDSLAKPYSAAGIHAEARVEKFVTLFVPGNSVTTHKESVSEDYHWFREYQYNLHHDRSGALRTLCLFFDEKGRTVEYVDLKSKLLLRKRSKRASDHLAVPDIRPCGVTVKRTLSNSDDTRRRQKTRCASSMM</sequence>
<evidence type="ECO:0000256" key="1">
    <source>
        <dbReference type="ARBA" id="ARBA00004123"/>
    </source>
</evidence>
<dbReference type="AlphaFoldDB" id="A0A7S0I8Z7"/>
<dbReference type="PANTHER" id="PTHR23188:SF12">
    <property type="entry name" value="RNA POLYMERASE II-ASSOCIATED FACTOR 1 HOMOLOG"/>
    <property type="match status" value="1"/>
</dbReference>
<dbReference type="InterPro" id="IPR007133">
    <property type="entry name" value="RNA_pol_II-assoc_Paf1"/>
</dbReference>
<name>A0A7S0I8Z7_MICPS</name>
<dbReference type="GO" id="GO:0003682">
    <property type="term" value="F:chromatin binding"/>
    <property type="evidence" value="ECO:0007669"/>
    <property type="project" value="TreeGrafter"/>
</dbReference>
<protein>
    <recommendedName>
        <fullName evidence="5">PAF1 complex protein</fullName>
    </recommendedName>
</protein>
<accession>A0A7S0I8Z7</accession>
<comment type="similarity">
    <text evidence="2">Belongs to the PAF1 family.</text>
</comment>
<gene>
    <name evidence="4" type="ORF">MCOM1403_LOCUS1922</name>
</gene>
<dbReference type="GO" id="GO:0000993">
    <property type="term" value="F:RNA polymerase II complex binding"/>
    <property type="evidence" value="ECO:0007669"/>
    <property type="project" value="TreeGrafter"/>
</dbReference>
<evidence type="ECO:0000256" key="3">
    <source>
        <dbReference type="ARBA" id="ARBA00023242"/>
    </source>
</evidence>
<evidence type="ECO:0000313" key="4">
    <source>
        <dbReference type="EMBL" id="CAD8514497.1"/>
    </source>
</evidence>
<dbReference type="GO" id="GO:0016593">
    <property type="term" value="C:Cdc73/Paf1 complex"/>
    <property type="evidence" value="ECO:0007669"/>
    <property type="project" value="InterPro"/>
</dbReference>
<reference evidence="4" key="1">
    <citation type="submission" date="2021-01" db="EMBL/GenBank/DDBJ databases">
        <authorList>
            <person name="Corre E."/>
            <person name="Pelletier E."/>
            <person name="Niang G."/>
            <person name="Scheremetjew M."/>
            <person name="Finn R."/>
            <person name="Kale V."/>
            <person name="Holt S."/>
            <person name="Cochrane G."/>
            <person name="Meng A."/>
            <person name="Brown T."/>
            <person name="Cohen L."/>
        </authorList>
    </citation>
    <scope>NUCLEOTIDE SEQUENCE</scope>
    <source>
        <strain evidence="4">CCMP1723</strain>
    </source>
</reference>
<dbReference type="Pfam" id="PF03985">
    <property type="entry name" value="Paf1"/>
    <property type="match status" value="1"/>
</dbReference>
<comment type="subcellular location">
    <subcellularLocation>
        <location evidence="1">Nucleus</location>
    </subcellularLocation>
</comment>
<dbReference type="GO" id="GO:0006368">
    <property type="term" value="P:transcription elongation by RNA polymerase II"/>
    <property type="evidence" value="ECO:0007669"/>
    <property type="project" value="InterPro"/>
</dbReference>
<proteinExistence type="inferred from homology"/>
<evidence type="ECO:0008006" key="5">
    <source>
        <dbReference type="Google" id="ProtNLM"/>
    </source>
</evidence>
<dbReference type="EMBL" id="HBEQ01002453">
    <property type="protein sequence ID" value="CAD8514497.1"/>
    <property type="molecule type" value="Transcribed_RNA"/>
</dbReference>
<keyword evidence="3" id="KW-0539">Nucleus</keyword>